<evidence type="ECO:0000313" key="2">
    <source>
        <dbReference type="EMBL" id="MAA23565.1"/>
    </source>
</evidence>
<accession>A0A224Z326</accession>
<dbReference type="PROSITE" id="PS00141">
    <property type="entry name" value="ASP_PROTEASE"/>
    <property type="match status" value="1"/>
</dbReference>
<evidence type="ECO:0000256" key="1">
    <source>
        <dbReference type="SAM" id="MobiDB-lite"/>
    </source>
</evidence>
<dbReference type="Gene3D" id="2.40.70.10">
    <property type="entry name" value="Acid Proteases"/>
    <property type="match status" value="1"/>
</dbReference>
<feature type="compositionally biased region" description="Basic residues" evidence="1">
    <location>
        <begin position="48"/>
        <end position="60"/>
    </location>
</feature>
<dbReference type="SUPFAM" id="SSF50630">
    <property type="entry name" value="Acid proteases"/>
    <property type="match status" value="1"/>
</dbReference>
<dbReference type="GO" id="GO:0004190">
    <property type="term" value="F:aspartic-type endopeptidase activity"/>
    <property type="evidence" value="ECO:0007669"/>
    <property type="project" value="InterPro"/>
</dbReference>
<protein>
    <submittedName>
        <fullName evidence="2">Tick transposon</fullName>
    </submittedName>
</protein>
<dbReference type="PANTHER" id="PTHR37984">
    <property type="entry name" value="PROTEIN CBG26694"/>
    <property type="match status" value="1"/>
</dbReference>
<dbReference type="AlphaFoldDB" id="A0A224Z326"/>
<reference evidence="2" key="1">
    <citation type="journal article" date="2017" name="Parasit. Vectors">
        <title>Sialotranscriptomics of Rhipicephalus zambeziensis reveals intricate expression profiles of secretory proteins and suggests tight temporal transcriptional regulation during blood-feeding.</title>
        <authorList>
            <person name="de Castro M.H."/>
            <person name="de Klerk D."/>
            <person name="Pienaar R."/>
            <person name="Rees D.J.G."/>
            <person name="Mans B.J."/>
        </authorList>
    </citation>
    <scope>NUCLEOTIDE SEQUENCE</scope>
    <source>
        <tissue evidence="2">Salivary glands</tissue>
    </source>
</reference>
<proteinExistence type="predicted"/>
<dbReference type="InterPro" id="IPR050951">
    <property type="entry name" value="Retrovirus_Pol_polyprotein"/>
</dbReference>
<dbReference type="EMBL" id="GFPF01012419">
    <property type="protein sequence ID" value="MAA23565.1"/>
    <property type="molecule type" value="Transcribed_RNA"/>
</dbReference>
<dbReference type="InterPro" id="IPR001969">
    <property type="entry name" value="Aspartic_peptidase_AS"/>
</dbReference>
<dbReference type="GO" id="GO:0006508">
    <property type="term" value="P:proteolysis"/>
    <property type="evidence" value="ECO:0007669"/>
    <property type="project" value="InterPro"/>
</dbReference>
<dbReference type="InterPro" id="IPR021109">
    <property type="entry name" value="Peptidase_aspartic_dom_sf"/>
</dbReference>
<sequence length="321" mass="35607">MQHDLDLQGILKRARLFEEVEHNISVMEQEHQQSKENAASTLAVNAKHNSRPHQSKHHGKAPSQSREPPRHHRADATCYNCGNSWPHREGRSSCPARGKECTACHKMRHFARVCRSAHGTVHTVVQDNSGTDSDEHVFMTSSHCQAVTTSPQVDVKVNGETVRFTIDTGATVSVVSSNSLKNRSGKEALNKTSMKVFAYGANSPLPLLGKLDVVMTYRECSSHEDLYVVSGNCTLLLGFSAASRLGLVQITYSLEETANRLDPRVAYPDLFNGVGCLRDFQVHLHVDPSIQPVAQPHRRIPFSMRKTSGRRASKAAVPRHY</sequence>
<dbReference type="Pfam" id="PF13650">
    <property type="entry name" value="Asp_protease_2"/>
    <property type="match status" value="1"/>
</dbReference>
<organism evidence="2">
    <name type="scientific">Rhipicephalus zambeziensis</name>
    <dbReference type="NCBI Taxonomy" id="60191"/>
    <lineage>
        <taxon>Eukaryota</taxon>
        <taxon>Metazoa</taxon>
        <taxon>Ecdysozoa</taxon>
        <taxon>Arthropoda</taxon>
        <taxon>Chelicerata</taxon>
        <taxon>Arachnida</taxon>
        <taxon>Acari</taxon>
        <taxon>Parasitiformes</taxon>
        <taxon>Ixodida</taxon>
        <taxon>Ixodoidea</taxon>
        <taxon>Ixodidae</taxon>
        <taxon>Rhipicephalinae</taxon>
        <taxon>Rhipicephalus</taxon>
        <taxon>Rhipicephalus</taxon>
    </lineage>
</organism>
<name>A0A224Z326_9ACAR</name>
<feature type="region of interest" description="Disordered" evidence="1">
    <location>
        <begin position="45"/>
        <end position="73"/>
    </location>
</feature>
<dbReference type="PANTHER" id="PTHR37984:SF11">
    <property type="entry name" value="INTEGRASE CATALYTIC DOMAIN-CONTAINING PROTEIN"/>
    <property type="match status" value="1"/>
</dbReference>